<organism evidence="1 2">
    <name type="scientific">Halosquirtibacter laminarini</name>
    <dbReference type="NCBI Taxonomy" id="3374600"/>
    <lineage>
        <taxon>Bacteria</taxon>
        <taxon>Pseudomonadati</taxon>
        <taxon>Bacteroidota</taxon>
        <taxon>Bacteroidia</taxon>
        <taxon>Marinilabiliales</taxon>
        <taxon>Prolixibacteraceae</taxon>
        <taxon>Halosquirtibacter</taxon>
    </lineage>
</organism>
<keyword evidence="2" id="KW-1185">Reference proteome</keyword>
<accession>A0AC61NJ07</accession>
<evidence type="ECO:0000313" key="2">
    <source>
        <dbReference type="Proteomes" id="UP000826212"/>
    </source>
</evidence>
<gene>
    <name evidence="1" type="ORF">K4L44_07800</name>
</gene>
<name>A0AC61NJ07_9BACT</name>
<sequence length="336" mass="39381">MKKINLFGILTLLLFFSCQVKESPKQDEIKDVLTSWKDGEHKEQIISFVKDVTTPGSDYYVQPEDRIAVFDNDGTLWCEKPLYSHFFGLFSEIEKRIKEDPSVAKKEPYKSLHKFIQSQKMEDLEFFIKEYKEGKILDVVGQLMGTAYSGLTVEDYKNLNRDFFKQWKNPKLNKTIFEMTYQPMKELIAYLKQNDFKVYIFTADEGDFLKIFSKELYGISPSHVYGTSTKLMYKDGLIYRTDKGEYVNNWDGKPRLIERSLGKRPIFAAGNSNGDFHMLQYISKGKGKRLSMMIHHTDERREFKYDSHTDKVLPYGKKNGYVIVDMKNDWTTVFGK</sequence>
<evidence type="ECO:0000313" key="1">
    <source>
        <dbReference type="EMBL" id="QZE15726.1"/>
    </source>
</evidence>
<protein>
    <submittedName>
        <fullName evidence="1">Haloacid dehalogenase-like hydrolase</fullName>
    </submittedName>
</protein>
<dbReference type="EMBL" id="CP081303">
    <property type="protein sequence ID" value="QZE15726.1"/>
    <property type="molecule type" value="Genomic_DNA"/>
</dbReference>
<reference evidence="1" key="1">
    <citation type="submission" date="2021-08" db="EMBL/GenBank/DDBJ databases">
        <title>Novel anaerobic bacterium isolated from sea squirt in East Sea, Republic of Korea.</title>
        <authorList>
            <person name="Nguyen T.H."/>
            <person name="Li Z."/>
            <person name="Lee Y.-J."/>
            <person name="Ko J."/>
            <person name="Kim S.-G."/>
        </authorList>
    </citation>
    <scope>NUCLEOTIDE SEQUENCE</scope>
    <source>
        <strain evidence="1">KCTC 25031</strain>
    </source>
</reference>
<dbReference type="Proteomes" id="UP000826212">
    <property type="component" value="Chromosome"/>
</dbReference>
<proteinExistence type="predicted"/>